<dbReference type="Proteomes" id="UP000012073">
    <property type="component" value="Unassembled WGS sequence"/>
</dbReference>
<dbReference type="Gramene" id="CDF33102">
    <property type="protein sequence ID" value="CDF33102"/>
    <property type="gene ID" value="CHC_T00001728001"/>
</dbReference>
<accession>R7Q3I8</accession>
<dbReference type="GeneID" id="17320620"/>
<dbReference type="RefSeq" id="XP_005712905.1">
    <property type="nucleotide sequence ID" value="XM_005712848.1"/>
</dbReference>
<organism evidence="1 2">
    <name type="scientific">Chondrus crispus</name>
    <name type="common">Carrageen Irish moss</name>
    <name type="synonym">Polymorpha crispa</name>
    <dbReference type="NCBI Taxonomy" id="2769"/>
    <lineage>
        <taxon>Eukaryota</taxon>
        <taxon>Rhodophyta</taxon>
        <taxon>Florideophyceae</taxon>
        <taxon>Rhodymeniophycidae</taxon>
        <taxon>Gigartinales</taxon>
        <taxon>Gigartinaceae</taxon>
        <taxon>Chondrus</taxon>
    </lineage>
</organism>
<keyword evidence="2" id="KW-1185">Reference proteome</keyword>
<reference evidence="2" key="1">
    <citation type="journal article" date="2013" name="Proc. Natl. Acad. Sci. U.S.A.">
        <title>Genome structure and metabolic features in the red seaweed Chondrus crispus shed light on evolution of the Archaeplastida.</title>
        <authorList>
            <person name="Collen J."/>
            <person name="Porcel B."/>
            <person name="Carre W."/>
            <person name="Ball S.G."/>
            <person name="Chaparro C."/>
            <person name="Tonon T."/>
            <person name="Barbeyron T."/>
            <person name="Michel G."/>
            <person name="Noel B."/>
            <person name="Valentin K."/>
            <person name="Elias M."/>
            <person name="Artiguenave F."/>
            <person name="Arun A."/>
            <person name="Aury J.M."/>
            <person name="Barbosa-Neto J.F."/>
            <person name="Bothwell J.H."/>
            <person name="Bouget F.Y."/>
            <person name="Brillet L."/>
            <person name="Cabello-Hurtado F."/>
            <person name="Capella-Gutierrez S."/>
            <person name="Charrier B."/>
            <person name="Cladiere L."/>
            <person name="Cock J.M."/>
            <person name="Coelho S.M."/>
            <person name="Colleoni C."/>
            <person name="Czjzek M."/>
            <person name="Da Silva C."/>
            <person name="Delage L."/>
            <person name="Denoeud F."/>
            <person name="Deschamps P."/>
            <person name="Dittami S.M."/>
            <person name="Gabaldon T."/>
            <person name="Gachon C.M."/>
            <person name="Groisillier A."/>
            <person name="Herve C."/>
            <person name="Jabbari K."/>
            <person name="Katinka M."/>
            <person name="Kloareg B."/>
            <person name="Kowalczyk N."/>
            <person name="Labadie K."/>
            <person name="Leblanc C."/>
            <person name="Lopez P.J."/>
            <person name="McLachlan D.H."/>
            <person name="Meslet-Cladiere L."/>
            <person name="Moustafa A."/>
            <person name="Nehr Z."/>
            <person name="Nyvall Collen P."/>
            <person name="Panaud O."/>
            <person name="Partensky F."/>
            <person name="Poulain J."/>
            <person name="Rensing S.A."/>
            <person name="Rousvoal S."/>
            <person name="Samson G."/>
            <person name="Symeonidi A."/>
            <person name="Weissenbach J."/>
            <person name="Zambounis A."/>
            <person name="Wincker P."/>
            <person name="Boyen C."/>
        </authorList>
    </citation>
    <scope>NUCLEOTIDE SEQUENCE [LARGE SCALE GENOMIC DNA]</scope>
    <source>
        <strain evidence="2">cv. Stackhouse</strain>
    </source>
</reference>
<evidence type="ECO:0000313" key="1">
    <source>
        <dbReference type="EMBL" id="CDF33102.1"/>
    </source>
</evidence>
<evidence type="ECO:0000313" key="2">
    <source>
        <dbReference type="Proteomes" id="UP000012073"/>
    </source>
</evidence>
<sequence>MNSLYDLQDTIQLQYCYPFSISSSVAGRDPIGSSSESALPYCRSRADSVSNSFFSSFM</sequence>
<proteinExistence type="predicted"/>
<gene>
    <name evidence="1" type="ORF">CHC_T00001728001</name>
</gene>
<name>R7Q3I8_CHOCR</name>
<dbReference type="AlphaFoldDB" id="R7Q3I8"/>
<dbReference type="KEGG" id="ccp:CHC_T00001728001"/>
<protein>
    <submittedName>
        <fullName evidence="1">Uncharacterized protein</fullName>
    </submittedName>
</protein>
<dbReference type="EMBL" id="HG001633">
    <property type="protein sequence ID" value="CDF33102.1"/>
    <property type="molecule type" value="Genomic_DNA"/>
</dbReference>